<dbReference type="PRINTS" id="PR00081">
    <property type="entry name" value="GDHRDH"/>
</dbReference>
<dbReference type="Gene3D" id="3.40.50.720">
    <property type="entry name" value="NAD(P)-binding Rossmann-like Domain"/>
    <property type="match status" value="1"/>
</dbReference>
<evidence type="ECO:0000313" key="4">
    <source>
        <dbReference type="EMBL" id="MBC2777087.1"/>
    </source>
</evidence>
<comment type="caution">
    <text evidence="4">The sequence shown here is derived from an EMBL/GenBank/DDBJ whole genome shotgun (WGS) entry which is preliminary data.</text>
</comment>
<dbReference type="InterPro" id="IPR036291">
    <property type="entry name" value="NAD(P)-bd_dom_sf"/>
</dbReference>
<gene>
    <name evidence="4" type="ORF">H6P80_05565</name>
</gene>
<dbReference type="PROSITE" id="PS00061">
    <property type="entry name" value="ADH_SHORT"/>
    <property type="match status" value="1"/>
</dbReference>
<evidence type="ECO:0000259" key="3">
    <source>
        <dbReference type="SMART" id="SM00822"/>
    </source>
</evidence>
<dbReference type="RefSeq" id="WP_185800319.1">
    <property type="nucleotide sequence ID" value="NZ_JACJVJ010000001.1"/>
</dbReference>
<name>A0A842HXD5_9SPHN</name>
<reference evidence="4 5" key="1">
    <citation type="submission" date="2020-08" db="EMBL/GenBank/DDBJ databases">
        <title>Draft genome sequence of Parasphingopyxis sp. GrpM-11.</title>
        <authorList>
            <person name="Oh J."/>
            <person name="Roh D.-H."/>
        </authorList>
    </citation>
    <scope>NUCLEOTIDE SEQUENCE [LARGE SCALE GENOMIC DNA]</scope>
    <source>
        <strain evidence="4 5">GrpM-11</strain>
    </source>
</reference>
<dbReference type="FunFam" id="3.40.50.720:FF:000084">
    <property type="entry name" value="Short-chain dehydrogenase reductase"/>
    <property type="match status" value="1"/>
</dbReference>
<dbReference type="Proteomes" id="UP000564378">
    <property type="component" value="Unassembled WGS sequence"/>
</dbReference>
<sequence length="253" mass="26064">MAKRFDGKTVFIFGGNSGIGLASAEAFAAEGAKLAITGRDQATLDAAAEKTGALAIRSDMADPAASGAALAQAADALGPLDVVFVNAGVGGFAAAPDVSEEFWDHIHDVNLRGAFFAAQKALPHMRDGGAMVFTGSTGSVMGLPGNSAYAAAKAGLRAVVRILAAELLPRKIRVNMVSPGPTETPLINRNPGMGPEVVDQMRKHMIASVPMHRMGEPEEIARVALFLASEDASFITAADIFVDGGVVELAYAT</sequence>
<keyword evidence="2" id="KW-0560">Oxidoreductase</keyword>
<dbReference type="GO" id="GO:0016491">
    <property type="term" value="F:oxidoreductase activity"/>
    <property type="evidence" value="ECO:0007669"/>
    <property type="project" value="UniProtKB-KW"/>
</dbReference>
<comment type="similarity">
    <text evidence="1">Belongs to the short-chain dehydrogenases/reductases (SDR) family.</text>
</comment>
<evidence type="ECO:0000313" key="5">
    <source>
        <dbReference type="Proteomes" id="UP000564378"/>
    </source>
</evidence>
<accession>A0A842HXD5</accession>
<feature type="domain" description="Ketoreductase" evidence="3">
    <location>
        <begin position="8"/>
        <end position="182"/>
    </location>
</feature>
<keyword evidence="5" id="KW-1185">Reference proteome</keyword>
<dbReference type="CDD" id="cd05233">
    <property type="entry name" value="SDR_c"/>
    <property type="match status" value="1"/>
</dbReference>
<dbReference type="EMBL" id="JACJVJ010000001">
    <property type="protein sequence ID" value="MBC2777087.1"/>
    <property type="molecule type" value="Genomic_DNA"/>
</dbReference>
<dbReference type="PANTHER" id="PTHR43669">
    <property type="entry name" value="5-KETO-D-GLUCONATE 5-REDUCTASE"/>
    <property type="match status" value="1"/>
</dbReference>
<evidence type="ECO:0000256" key="2">
    <source>
        <dbReference type="ARBA" id="ARBA00023002"/>
    </source>
</evidence>
<organism evidence="4 5">
    <name type="scientific">Parasphingopyxis marina</name>
    <dbReference type="NCBI Taxonomy" id="2761622"/>
    <lineage>
        <taxon>Bacteria</taxon>
        <taxon>Pseudomonadati</taxon>
        <taxon>Pseudomonadota</taxon>
        <taxon>Alphaproteobacteria</taxon>
        <taxon>Sphingomonadales</taxon>
        <taxon>Sphingomonadaceae</taxon>
        <taxon>Parasphingopyxis</taxon>
    </lineage>
</organism>
<proteinExistence type="inferred from homology"/>
<dbReference type="SUPFAM" id="SSF51735">
    <property type="entry name" value="NAD(P)-binding Rossmann-fold domains"/>
    <property type="match status" value="1"/>
</dbReference>
<dbReference type="InterPro" id="IPR057326">
    <property type="entry name" value="KR_dom"/>
</dbReference>
<protein>
    <submittedName>
        <fullName evidence="4">SDR family oxidoreductase</fullName>
    </submittedName>
</protein>
<dbReference type="PANTHER" id="PTHR43669:SF3">
    <property type="entry name" value="ALCOHOL DEHYDROGENASE, PUTATIVE (AFU_ORTHOLOGUE AFUA_3G03445)-RELATED"/>
    <property type="match status" value="1"/>
</dbReference>
<dbReference type="Pfam" id="PF13561">
    <property type="entry name" value="adh_short_C2"/>
    <property type="match status" value="1"/>
</dbReference>
<dbReference type="InterPro" id="IPR020904">
    <property type="entry name" value="Sc_DH/Rdtase_CS"/>
</dbReference>
<evidence type="ECO:0000256" key="1">
    <source>
        <dbReference type="ARBA" id="ARBA00006484"/>
    </source>
</evidence>
<dbReference type="SMART" id="SM00822">
    <property type="entry name" value="PKS_KR"/>
    <property type="match status" value="1"/>
</dbReference>
<dbReference type="AlphaFoldDB" id="A0A842HXD5"/>
<dbReference type="InterPro" id="IPR002347">
    <property type="entry name" value="SDR_fam"/>
</dbReference>